<reference evidence="3" key="1">
    <citation type="submission" date="2020-06" db="EMBL/GenBank/DDBJ databases">
        <authorList>
            <person name="Li T."/>
            <person name="Hu X."/>
            <person name="Zhang T."/>
            <person name="Song X."/>
            <person name="Zhang H."/>
            <person name="Dai N."/>
            <person name="Sheng W."/>
            <person name="Hou X."/>
            <person name="Wei L."/>
        </authorList>
    </citation>
    <scope>NUCLEOTIDE SEQUENCE</scope>
    <source>
        <strain evidence="3">3651</strain>
        <tissue evidence="3">Leaf</tissue>
    </source>
</reference>
<dbReference type="PANTHER" id="PTHR47074:SF61">
    <property type="entry name" value="RNASE H TYPE-1 DOMAIN-CONTAINING PROTEIN"/>
    <property type="match status" value="1"/>
</dbReference>
<dbReference type="InterPro" id="IPR044730">
    <property type="entry name" value="RNase_H-like_dom_plant"/>
</dbReference>
<dbReference type="PANTHER" id="PTHR47074">
    <property type="entry name" value="BNAC02G40300D PROTEIN"/>
    <property type="match status" value="1"/>
</dbReference>
<evidence type="ECO:0008006" key="5">
    <source>
        <dbReference type="Google" id="ProtNLM"/>
    </source>
</evidence>
<evidence type="ECO:0000259" key="1">
    <source>
        <dbReference type="Pfam" id="PF13456"/>
    </source>
</evidence>
<dbReference type="Pfam" id="PF13456">
    <property type="entry name" value="RVT_3"/>
    <property type="match status" value="1"/>
</dbReference>
<dbReference type="InterPro" id="IPR052929">
    <property type="entry name" value="RNase_H-like_EbsB-rel"/>
</dbReference>
<feature type="domain" description="Reverse transcriptase zinc-binding" evidence="2">
    <location>
        <begin position="151"/>
        <end position="247"/>
    </location>
</feature>
<evidence type="ECO:0000259" key="2">
    <source>
        <dbReference type="Pfam" id="PF13966"/>
    </source>
</evidence>
<name>A0AAE2CU96_9LAMI</name>
<dbReference type="Proteomes" id="UP001293254">
    <property type="component" value="Unassembled WGS sequence"/>
</dbReference>
<feature type="domain" description="RNase H type-1" evidence="1">
    <location>
        <begin position="350"/>
        <end position="426"/>
    </location>
</feature>
<dbReference type="CDD" id="cd06222">
    <property type="entry name" value="RNase_H_like"/>
    <property type="match status" value="1"/>
</dbReference>
<dbReference type="AlphaFoldDB" id="A0AAE2CU96"/>
<dbReference type="InterPro" id="IPR002156">
    <property type="entry name" value="RNaseH_domain"/>
</dbReference>
<evidence type="ECO:0000313" key="3">
    <source>
        <dbReference type="EMBL" id="KAK4434735.1"/>
    </source>
</evidence>
<protein>
    <recommendedName>
        <fullName evidence="5">Reverse transcriptase zinc-binding domain-containing protein</fullName>
    </recommendedName>
</protein>
<keyword evidence="4" id="KW-1185">Reference proteome</keyword>
<dbReference type="Pfam" id="PF13966">
    <property type="entry name" value="zf-RVT"/>
    <property type="match status" value="1"/>
</dbReference>
<comment type="caution">
    <text evidence="3">The sequence shown here is derived from an EMBL/GenBank/DDBJ whole genome shotgun (WGS) entry which is preliminary data.</text>
</comment>
<proteinExistence type="predicted"/>
<dbReference type="GO" id="GO:0004523">
    <property type="term" value="F:RNA-DNA hybrid ribonuclease activity"/>
    <property type="evidence" value="ECO:0007669"/>
    <property type="project" value="InterPro"/>
</dbReference>
<gene>
    <name evidence="3" type="ORF">Salat_0636300</name>
</gene>
<evidence type="ECO:0000313" key="4">
    <source>
        <dbReference type="Proteomes" id="UP001293254"/>
    </source>
</evidence>
<dbReference type="EMBL" id="JACGWO010000002">
    <property type="protein sequence ID" value="KAK4434735.1"/>
    <property type="molecule type" value="Genomic_DNA"/>
</dbReference>
<sequence length="443" mass="50938">MLANFWNESTVNSPNEGLIPNLEGCKMGLLRWSRKEFAEEIKWKQGVKAVWLVEGDQNTALFHAKASQLRRTNQINRIRDENGQWCDDKLSVQWVIQRYFHNIFTSMNPSNDELDQAINVVPVRVSNEIHYELLKEFITNEIWHYTQNGSFSVKSAYYMACGLLAHKLKNGHTQSCSRPRDWMGIWNSRVPNKVKVFLWRACNEATPTMANLLQHKCSIEVGCLTCGATMEHSKHVFLDCSFAWQAWALTDLQWSVISLWQGGMEDLIRNVRLKLENEDFNFSLIMSWMLWNRRNKQVMENHMQTPLQIVLSAHSFIEDFHNSVIPSKHQGQCPDQLWSTPAEEFVKIKFDATLSSDPTAAGVGAIARDQRERCIAWRTAYFSRLSDPARGEALAARLAVDLCLQWKWGKCIIEGDCIEVIRKLVTSPPSVQSSRILVALHLV</sequence>
<organism evidence="3 4">
    <name type="scientific">Sesamum alatum</name>
    <dbReference type="NCBI Taxonomy" id="300844"/>
    <lineage>
        <taxon>Eukaryota</taxon>
        <taxon>Viridiplantae</taxon>
        <taxon>Streptophyta</taxon>
        <taxon>Embryophyta</taxon>
        <taxon>Tracheophyta</taxon>
        <taxon>Spermatophyta</taxon>
        <taxon>Magnoliopsida</taxon>
        <taxon>eudicotyledons</taxon>
        <taxon>Gunneridae</taxon>
        <taxon>Pentapetalae</taxon>
        <taxon>asterids</taxon>
        <taxon>lamiids</taxon>
        <taxon>Lamiales</taxon>
        <taxon>Pedaliaceae</taxon>
        <taxon>Sesamum</taxon>
    </lineage>
</organism>
<accession>A0AAE2CU96</accession>
<dbReference type="GO" id="GO:0003676">
    <property type="term" value="F:nucleic acid binding"/>
    <property type="evidence" value="ECO:0007669"/>
    <property type="project" value="InterPro"/>
</dbReference>
<reference evidence="3" key="2">
    <citation type="journal article" date="2024" name="Plant">
        <title>Genomic evolution and insights into agronomic trait innovations of Sesamum species.</title>
        <authorList>
            <person name="Miao H."/>
            <person name="Wang L."/>
            <person name="Qu L."/>
            <person name="Liu H."/>
            <person name="Sun Y."/>
            <person name="Le M."/>
            <person name="Wang Q."/>
            <person name="Wei S."/>
            <person name="Zheng Y."/>
            <person name="Lin W."/>
            <person name="Duan Y."/>
            <person name="Cao H."/>
            <person name="Xiong S."/>
            <person name="Wang X."/>
            <person name="Wei L."/>
            <person name="Li C."/>
            <person name="Ma Q."/>
            <person name="Ju M."/>
            <person name="Zhao R."/>
            <person name="Li G."/>
            <person name="Mu C."/>
            <person name="Tian Q."/>
            <person name="Mei H."/>
            <person name="Zhang T."/>
            <person name="Gao T."/>
            <person name="Zhang H."/>
        </authorList>
    </citation>
    <scope>NUCLEOTIDE SEQUENCE</scope>
    <source>
        <strain evidence="3">3651</strain>
    </source>
</reference>
<dbReference type="InterPro" id="IPR026960">
    <property type="entry name" value="RVT-Znf"/>
</dbReference>